<evidence type="ECO:0000256" key="3">
    <source>
        <dbReference type="SAM" id="SignalP"/>
    </source>
</evidence>
<feature type="chain" id="PRO_5035462822" description="Yeast cell wall synthesis Kre9/Knh1-like N-terminal domain-containing protein" evidence="3">
    <location>
        <begin position="19"/>
        <end position="187"/>
    </location>
</feature>
<sequence>MFALLSTLTLALLGSAAAQFTITSPTSEIFWISDSDNVVSWTGTSPAAQFTVFIANPNVNLLTDRTPIVAILDAFRGSYLLNPGALPAGTGYTIQLTDTLNSTNIYAESEAFELKPAGSAYPTVTPAGAADPATATQSGSMGTATSTGTQSSAAASSAPANGAETMGLAWSKVGGVVGLGVVGALLV</sequence>
<accession>A0A8K0JNE6</accession>
<evidence type="ECO:0000256" key="2">
    <source>
        <dbReference type="SAM" id="MobiDB-lite"/>
    </source>
</evidence>
<feature type="signal peptide" evidence="3">
    <location>
        <begin position="1"/>
        <end position="18"/>
    </location>
</feature>
<evidence type="ECO:0000256" key="1">
    <source>
        <dbReference type="ARBA" id="ARBA00022729"/>
    </source>
</evidence>
<evidence type="ECO:0000259" key="4">
    <source>
        <dbReference type="Pfam" id="PF10342"/>
    </source>
</evidence>
<protein>
    <recommendedName>
        <fullName evidence="4">Yeast cell wall synthesis Kre9/Knh1-like N-terminal domain-containing protein</fullName>
    </recommendedName>
</protein>
<keyword evidence="1 3" id="KW-0732">Signal</keyword>
<name>A0A8K0JNE6_9TREE</name>
<organism evidence="5 6">
    <name type="scientific">Filobasidium floriforme</name>
    <dbReference type="NCBI Taxonomy" id="5210"/>
    <lineage>
        <taxon>Eukaryota</taxon>
        <taxon>Fungi</taxon>
        <taxon>Dikarya</taxon>
        <taxon>Basidiomycota</taxon>
        <taxon>Agaricomycotina</taxon>
        <taxon>Tremellomycetes</taxon>
        <taxon>Filobasidiales</taxon>
        <taxon>Filobasidiaceae</taxon>
        <taxon>Filobasidium</taxon>
    </lineage>
</organism>
<feature type="region of interest" description="Disordered" evidence="2">
    <location>
        <begin position="123"/>
        <end position="158"/>
    </location>
</feature>
<dbReference type="InterPro" id="IPR052479">
    <property type="entry name" value="GPI-anchor_Adhesion_Reg"/>
</dbReference>
<dbReference type="Proteomes" id="UP000812966">
    <property type="component" value="Unassembled WGS sequence"/>
</dbReference>
<evidence type="ECO:0000313" key="6">
    <source>
        <dbReference type="Proteomes" id="UP000812966"/>
    </source>
</evidence>
<dbReference type="Pfam" id="PF10342">
    <property type="entry name" value="Kre9_KNH"/>
    <property type="match status" value="1"/>
</dbReference>
<dbReference type="PANTHER" id="PTHR35185">
    <property type="entry name" value="SERINE/THREONINE-RICH PROTEIN ADG2-RELATED"/>
    <property type="match status" value="1"/>
</dbReference>
<keyword evidence="6" id="KW-1185">Reference proteome</keyword>
<comment type="caution">
    <text evidence="5">The sequence shown here is derived from an EMBL/GenBank/DDBJ whole genome shotgun (WGS) entry which is preliminary data.</text>
</comment>
<dbReference type="InterPro" id="IPR018466">
    <property type="entry name" value="Kre9/Knh1-like_N"/>
</dbReference>
<dbReference type="AlphaFoldDB" id="A0A8K0JNE6"/>
<feature type="domain" description="Yeast cell wall synthesis Kre9/Knh1-like N-terminal" evidence="4">
    <location>
        <begin position="34"/>
        <end position="113"/>
    </location>
</feature>
<evidence type="ECO:0000313" key="5">
    <source>
        <dbReference type="EMBL" id="KAG7558326.1"/>
    </source>
</evidence>
<gene>
    <name evidence="5" type="ORF">FFLO_02796</name>
</gene>
<dbReference type="PANTHER" id="PTHR35185:SF1">
    <property type="entry name" value="UPF0619 GPI-ANCHORED MEMBRANE PROTEIN C1322.10"/>
    <property type="match status" value="1"/>
</dbReference>
<dbReference type="EMBL" id="JABELV010000046">
    <property type="protein sequence ID" value="KAG7558326.1"/>
    <property type="molecule type" value="Genomic_DNA"/>
</dbReference>
<proteinExistence type="predicted"/>
<reference evidence="5" key="1">
    <citation type="submission" date="2020-04" db="EMBL/GenBank/DDBJ databases">
        <title>Analysis of mating type loci in Filobasidium floriforme.</title>
        <authorList>
            <person name="Nowrousian M."/>
        </authorList>
    </citation>
    <scope>NUCLEOTIDE SEQUENCE</scope>
    <source>
        <strain evidence="5">CBS 6242</strain>
    </source>
</reference>